<dbReference type="SMART" id="SM00479">
    <property type="entry name" value="EXOIII"/>
    <property type="match status" value="1"/>
</dbReference>
<evidence type="ECO:0000256" key="1">
    <source>
        <dbReference type="ARBA" id="ARBA00022722"/>
    </source>
</evidence>
<evidence type="ECO:0000313" key="6">
    <source>
        <dbReference type="Proteomes" id="UP000234328"/>
    </source>
</evidence>
<dbReference type="InterPro" id="IPR036397">
    <property type="entry name" value="RNaseH_sf"/>
</dbReference>
<evidence type="ECO:0000256" key="2">
    <source>
        <dbReference type="ARBA" id="ARBA00022801"/>
    </source>
</evidence>
<dbReference type="SUPFAM" id="SSF53098">
    <property type="entry name" value="Ribonuclease H-like"/>
    <property type="match status" value="1"/>
</dbReference>
<dbReference type="PANTHER" id="PTHR30231:SF4">
    <property type="entry name" value="PROTEIN NEN2"/>
    <property type="match status" value="1"/>
</dbReference>
<gene>
    <name evidence="5" type="ORF">CR155_12170</name>
</gene>
<keyword evidence="1" id="KW-0540">Nuclease</keyword>
<dbReference type="GO" id="GO:0006259">
    <property type="term" value="P:DNA metabolic process"/>
    <property type="evidence" value="ECO:0007669"/>
    <property type="project" value="UniProtKB-ARBA"/>
</dbReference>
<evidence type="ECO:0000256" key="3">
    <source>
        <dbReference type="ARBA" id="ARBA00022839"/>
    </source>
</evidence>
<evidence type="ECO:0000259" key="4">
    <source>
        <dbReference type="SMART" id="SM00479"/>
    </source>
</evidence>
<dbReference type="PANTHER" id="PTHR30231">
    <property type="entry name" value="DNA POLYMERASE III SUBUNIT EPSILON"/>
    <property type="match status" value="1"/>
</dbReference>
<dbReference type="GO" id="GO:0003676">
    <property type="term" value="F:nucleic acid binding"/>
    <property type="evidence" value="ECO:0007669"/>
    <property type="project" value="InterPro"/>
</dbReference>
<dbReference type="CDD" id="cd06127">
    <property type="entry name" value="DEDDh"/>
    <property type="match status" value="1"/>
</dbReference>
<sequence>MFEVLRNLFRRWTTTPAAVATTLGTPTPNLTPDASPSTNSVAPIFLDTETTGLNRDGTDEVLEIAIVDAGGTALLNTLVRPVRNTAWPKAQAIHGISPQDVANAPTWIELLPKIAAICADKTVVFYNAPFDMSFFPTDFFSSVACAMRGYSDLNPNRNSWVKLSDSAAQTGYVSTGAYHRALEDAFACRHIWLFGIPNLEKAYPPMNDPRITAELSLDTGMRLPLMFNALFQEELRFVTVDDRCSLWTKDDREEINVYRARTMGGSGKIATLSKADNPKLANRMAAGDKIELRLRERSNDVLMFDVFSQNLKKSESAALPGTPLNFSTIDEDIFECFIASRSGMCSAIGEWEDFYRVEAEIGRICKDHGGRYYKTKAKGAKFAIIFNPHFHSAEAVWSLQQDGYKVTTFDRVVNHFGLTHLWDCSRYSAHVNTLKNYVDDPM</sequence>
<keyword evidence="6" id="KW-1185">Reference proteome</keyword>
<keyword evidence="3" id="KW-0269">Exonuclease</keyword>
<protein>
    <recommendedName>
        <fullName evidence="4">Exonuclease domain-containing protein</fullName>
    </recommendedName>
</protein>
<evidence type="ECO:0000313" key="5">
    <source>
        <dbReference type="EMBL" id="PLC53576.1"/>
    </source>
</evidence>
<reference evidence="5 6" key="1">
    <citation type="submission" date="2017-10" db="EMBL/GenBank/DDBJ databases">
        <title>Two draft genome sequences of Pusillimonas sp. strains isolated from a nitrate- and radionuclide-contaminated groundwater in Russia.</title>
        <authorList>
            <person name="Grouzdev D.S."/>
            <person name="Tourova T.P."/>
            <person name="Goeva M.A."/>
            <person name="Babich T.L."/>
            <person name="Sokolova D.S."/>
            <person name="Abdullin R."/>
            <person name="Poltaraus A.B."/>
            <person name="Toshchakov S.V."/>
            <person name="Nazina T.N."/>
        </authorList>
    </citation>
    <scope>NUCLEOTIDE SEQUENCE [LARGE SCALE GENOMIC DNA]</scope>
    <source>
        <strain evidence="5 6">JR1/69-2-13</strain>
    </source>
</reference>
<dbReference type="InterPro" id="IPR013520">
    <property type="entry name" value="Ribonucl_H"/>
</dbReference>
<dbReference type="AlphaFoldDB" id="A0A2N4UEZ2"/>
<feature type="domain" description="Exonuclease" evidence="4">
    <location>
        <begin position="42"/>
        <end position="201"/>
    </location>
</feature>
<comment type="caution">
    <text evidence="5">The sequence shown here is derived from an EMBL/GenBank/DDBJ whole genome shotgun (WGS) entry which is preliminary data.</text>
</comment>
<dbReference type="Gene3D" id="3.30.420.10">
    <property type="entry name" value="Ribonuclease H-like superfamily/Ribonuclease H"/>
    <property type="match status" value="1"/>
</dbReference>
<dbReference type="OrthoDB" id="280774at2"/>
<dbReference type="RefSeq" id="WP_102070299.1">
    <property type="nucleotide sequence ID" value="NZ_PDNV01000007.1"/>
</dbReference>
<dbReference type="Pfam" id="PF00929">
    <property type="entry name" value="RNase_T"/>
    <property type="match status" value="1"/>
</dbReference>
<name>A0A2N4UEZ2_9BURK</name>
<dbReference type="EMBL" id="PDNV01000007">
    <property type="protein sequence ID" value="PLC53576.1"/>
    <property type="molecule type" value="Genomic_DNA"/>
</dbReference>
<dbReference type="Proteomes" id="UP000234328">
    <property type="component" value="Unassembled WGS sequence"/>
</dbReference>
<accession>A0A2N4UEZ2</accession>
<organism evidence="5 6">
    <name type="scientific">Pollutimonas nitritireducens</name>
    <dbReference type="NCBI Taxonomy" id="2045209"/>
    <lineage>
        <taxon>Bacteria</taxon>
        <taxon>Pseudomonadati</taxon>
        <taxon>Pseudomonadota</taxon>
        <taxon>Betaproteobacteria</taxon>
        <taxon>Burkholderiales</taxon>
        <taxon>Alcaligenaceae</taxon>
        <taxon>Pollutimonas</taxon>
    </lineage>
</organism>
<dbReference type="InterPro" id="IPR012337">
    <property type="entry name" value="RNaseH-like_sf"/>
</dbReference>
<proteinExistence type="predicted"/>
<keyword evidence="2" id="KW-0378">Hydrolase</keyword>
<dbReference type="GO" id="GO:0008408">
    <property type="term" value="F:3'-5' exonuclease activity"/>
    <property type="evidence" value="ECO:0007669"/>
    <property type="project" value="TreeGrafter"/>
</dbReference>